<name>A0A9Q3GMJ4_9BASI</name>
<evidence type="ECO:0000256" key="2">
    <source>
        <dbReference type="SAM" id="SignalP"/>
    </source>
</evidence>
<organism evidence="3 4">
    <name type="scientific">Austropuccinia psidii MF-1</name>
    <dbReference type="NCBI Taxonomy" id="1389203"/>
    <lineage>
        <taxon>Eukaryota</taxon>
        <taxon>Fungi</taxon>
        <taxon>Dikarya</taxon>
        <taxon>Basidiomycota</taxon>
        <taxon>Pucciniomycotina</taxon>
        <taxon>Pucciniomycetes</taxon>
        <taxon>Pucciniales</taxon>
        <taxon>Sphaerophragmiaceae</taxon>
        <taxon>Austropuccinia</taxon>
    </lineage>
</organism>
<reference evidence="3" key="1">
    <citation type="submission" date="2021-03" db="EMBL/GenBank/DDBJ databases">
        <title>Draft genome sequence of rust myrtle Austropuccinia psidii MF-1, a brazilian biotype.</title>
        <authorList>
            <person name="Quecine M.C."/>
            <person name="Pachon D.M.R."/>
            <person name="Bonatelli M.L."/>
            <person name="Correr F.H."/>
            <person name="Franceschini L.M."/>
            <person name="Leite T.F."/>
            <person name="Margarido G.R.A."/>
            <person name="Almeida C.A."/>
            <person name="Ferrarezi J.A."/>
            <person name="Labate C.A."/>
        </authorList>
    </citation>
    <scope>NUCLEOTIDE SEQUENCE</scope>
    <source>
        <strain evidence="3">MF-1</strain>
    </source>
</reference>
<gene>
    <name evidence="3" type="ORF">O181_012691</name>
</gene>
<sequence>MLRSLKLSFLTTLTILFLYSILCFEKIPGQIGSDPERIKSLTELKDTHELKNTHEGAAASLKTNIHQESDMRNFDSKELLNYHKADEIDMPKRSPTGDGPKNQNFGKPRADGASAAKTEDRGWPSYEDDPVVDERSLLKKIFDGLLLPFRKLMAWLSKSYIDVDRKGEKLPFDFSREQEQFKGPIYRDQTYRYSPRPPIEMWKNRELQTIATLGERLQGNHELEKENWIKLLEKEGASKLRQAVLSSDEFLALAIQYNQHEEVAEKYQKEVIKLGKELTRFFGGEKRLKKLYVKIEEKYKEEYSGLIGLKFDPQYYVSLHSPLLLLTGEEGAKFQAKLAKANIATKSTDGVWHMKKLDEAAKQYKIYVDHFIKTTQDEEAIKHYLNKQKLLNPTFQYFYPQVLEYFREHIFSSPESYEKVLKGYDKETQTALKKFL</sequence>
<evidence type="ECO:0000313" key="3">
    <source>
        <dbReference type="EMBL" id="MBW0472976.1"/>
    </source>
</evidence>
<protein>
    <submittedName>
        <fullName evidence="3">Uncharacterized protein</fullName>
    </submittedName>
</protein>
<evidence type="ECO:0000313" key="4">
    <source>
        <dbReference type="Proteomes" id="UP000765509"/>
    </source>
</evidence>
<dbReference type="AlphaFoldDB" id="A0A9Q3GMJ4"/>
<keyword evidence="4" id="KW-1185">Reference proteome</keyword>
<feature type="signal peptide" evidence="2">
    <location>
        <begin position="1"/>
        <end position="23"/>
    </location>
</feature>
<proteinExistence type="predicted"/>
<dbReference type="Proteomes" id="UP000765509">
    <property type="component" value="Unassembled WGS sequence"/>
</dbReference>
<feature type="region of interest" description="Disordered" evidence="1">
    <location>
        <begin position="85"/>
        <end position="129"/>
    </location>
</feature>
<accession>A0A9Q3GMJ4</accession>
<evidence type="ECO:0000256" key="1">
    <source>
        <dbReference type="SAM" id="MobiDB-lite"/>
    </source>
</evidence>
<keyword evidence="2" id="KW-0732">Signal</keyword>
<comment type="caution">
    <text evidence="3">The sequence shown here is derived from an EMBL/GenBank/DDBJ whole genome shotgun (WGS) entry which is preliminary data.</text>
</comment>
<dbReference type="EMBL" id="AVOT02003262">
    <property type="protein sequence ID" value="MBW0472976.1"/>
    <property type="molecule type" value="Genomic_DNA"/>
</dbReference>
<feature type="chain" id="PRO_5040401861" evidence="2">
    <location>
        <begin position="24"/>
        <end position="436"/>
    </location>
</feature>